<evidence type="ECO:0000313" key="3">
    <source>
        <dbReference type="Proteomes" id="UP000076660"/>
    </source>
</evidence>
<dbReference type="GO" id="GO:0043531">
    <property type="term" value="F:ADP binding"/>
    <property type="evidence" value="ECO:0007669"/>
    <property type="project" value="InterPro"/>
</dbReference>
<dbReference type="InterPro" id="IPR027417">
    <property type="entry name" value="P-loop_NTPase"/>
</dbReference>
<sequence>MSGNLVQAEIITGDVHFHQLGRPVVTLPHRAAVPPQRATAFQNRAGATPLLQHALQRGDAAVLTDQPRLHTGVVTGLGGVGKTQVALDYAEQAWAAGEVVLWAWVTAGSREAVVSSYARLAADLTGFEDPDPEQGAWRLLEWLTASPVRWLIVLDDVQSPADLQGLWPPATATGRVVVTTRRRDAALRGHGRCMVELDVFTPSEAKAYLRAALADQPHLVVGAAELVVELGCLPLALAQAGAYMLDRGLSCTTYHTRWTDHRRTLASLVPEPDGLPDDHRATLATTWSLSVEQANRLEPAGIAGMLLEVASLLDPNGIPADLFASPVVTDLLSGGAGREVDAERARDGLGCLHRLNLIVLDTRSACQAVRVHALVQRATRDALATSQLPAVARVAADALASFWPEIERDTALGQVLRANTDALADTAGEHLWEPEAHPVLFRAGISLGAGELVTEARDYFHRLHATANRILGAEHCCTLAIRSNLARWQGEAGDLAGAAAAFKTLHADKVRLLGPDHPDTLDTRHDLACWRGEAGDPTGAAVALEQVFADKVRLLGPDHPDTLDTRRMLACWRGQAGDPGGAAVALEEMLADMLRVLGPNHSSTLKTRHNLAYWRGAAGDQVGAMAAVEGLLADRVRVLGPEHPKTLATRGNLASWRSAVGDQVGAMAVVEELLNDTLRVLGPDHPRTLKIRHNLAYVQGHAGDPASAMATLKELLPDQLRVLGPDHPDTLAIRGHLAYWRGEAGDPAGAVAELEEVLTDQLRMLGPDYPDTLTTRSDLAHWRGEAGDPAGAVAELEEVLTDQLRVLGPDHANTLTTRDSLASWRGAAGDLAGAAAVFEQLLVDRSRLLGSDHPHTLRTRMNLVRWRNQSADSPLS</sequence>
<dbReference type="PRINTS" id="PR00364">
    <property type="entry name" value="DISEASERSIST"/>
</dbReference>
<dbReference type="SUPFAM" id="SSF48452">
    <property type="entry name" value="TPR-like"/>
    <property type="match status" value="3"/>
</dbReference>
<dbReference type="Gene3D" id="3.40.50.300">
    <property type="entry name" value="P-loop containing nucleotide triphosphate hydrolases"/>
    <property type="match status" value="1"/>
</dbReference>
<dbReference type="EMBL" id="LQMT02000066">
    <property type="protein sequence ID" value="ONF61740.1"/>
    <property type="molecule type" value="Genomic_DNA"/>
</dbReference>
<proteinExistence type="predicted"/>
<feature type="domain" description="NB-ARC" evidence="1">
    <location>
        <begin position="73"/>
        <end position="205"/>
    </location>
</feature>
<dbReference type="Pfam" id="PF13424">
    <property type="entry name" value="TPR_12"/>
    <property type="match status" value="1"/>
</dbReference>
<dbReference type="Pfam" id="PF00931">
    <property type="entry name" value="NB-ARC"/>
    <property type="match status" value="1"/>
</dbReference>
<organism evidence="2 3">
    <name type="scientific">Amycolatopsis keratiniphila subsp. keratiniphila</name>
    <dbReference type="NCBI Taxonomy" id="227715"/>
    <lineage>
        <taxon>Bacteria</taxon>
        <taxon>Bacillati</taxon>
        <taxon>Actinomycetota</taxon>
        <taxon>Actinomycetes</taxon>
        <taxon>Pseudonocardiales</taxon>
        <taxon>Pseudonocardiaceae</taxon>
        <taxon>Amycolatopsis</taxon>
        <taxon>Amycolatopsis japonica group</taxon>
    </lineage>
</organism>
<dbReference type="Gene3D" id="1.25.40.10">
    <property type="entry name" value="Tetratricopeptide repeat domain"/>
    <property type="match status" value="2"/>
</dbReference>
<dbReference type="AlphaFoldDB" id="A0A1W2LG64"/>
<accession>A0A1W2LG64</accession>
<dbReference type="PANTHER" id="PTHR46082:SF6">
    <property type="entry name" value="AAA+ ATPASE DOMAIN-CONTAINING PROTEIN-RELATED"/>
    <property type="match status" value="1"/>
</dbReference>
<dbReference type="InterPro" id="IPR053137">
    <property type="entry name" value="NLR-like"/>
</dbReference>
<comment type="caution">
    <text evidence="2">The sequence shown here is derived from an EMBL/GenBank/DDBJ whole genome shotgun (WGS) entry which is preliminary data.</text>
</comment>
<evidence type="ECO:0000259" key="1">
    <source>
        <dbReference type="Pfam" id="PF00931"/>
    </source>
</evidence>
<dbReference type="PANTHER" id="PTHR46082">
    <property type="entry name" value="ATP/GTP-BINDING PROTEIN-RELATED"/>
    <property type="match status" value="1"/>
</dbReference>
<gene>
    <name evidence="2" type="ORF">AVR91_0242220</name>
</gene>
<reference evidence="2 3" key="1">
    <citation type="submission" date="2016-12" db="EMBL/GenBank/DDBJ databases">
        <title>Amycolatopsis keratiniphila subsp. keratiniphila genome sequencing and assembly.</title>
        <authorList>
            <person name="Mayilraj S."/>
            <person name="Kaur N."/>
        </authorList>
    </citation>
    <scope>NUCLEOTIDE SEQUENCE [LARGE SCALE GENOMIC DNA]</scope>
    <source>
        <strain evidence="2 3">DSM 44409</strain>
    </source>
</reference>
<protein>
    <recommendedName>
        <fullName evidence="1">NB-ARC domain-containing protein</fullName>
    </recommendedName>
</protein>
<dbReference type="SUPFAM" id="SSF52540">
    <property type="entry name" value="P-loop containing nucleoside triphosphate hydrolases"/>
    <property type="match status" value="1"/>
</dbReference>
<dbReference type="Pfam" id="PF13374">
    <property type="entry name" value="TPR_10"/>
    <property type="match status" value="5"/>
</dbReference>
<name>A0A1W2LG64_9PSEU</name>
<dbReference type="InterPro" id="IPR011990">
    <property type="entry name" value="TPR-like_helical_dom_sf"/>
</dbReference>
<dbReference type="InterPro" id="IPR002182">
    <property type="entry name" value="NB-ARC"/>
</dbReference>
<dbReference type="Proteomes" id="UP000076660">
    <property type="component" value="Unassembled WGS sequence"/>
</dbReference>
<evidence type="ECO:0000313" key="2">
    <source>
        <dbReference type="EMBL" id="ONF61740.1"/>
    </source>
</evidence>